<evidence type="ECO:0000256" key="1">
    <source>
        <dbReference type="ARBA" id="ARBA00004141"/>
    </source>
</evidence>
<reference evidence="8 9" key="1">
    <citation type="submission" date="2019-03" db="EMBL/GenBank/DDBJ databases">
        <title>Subsurface microbial communities from deep shales in Ohio and West Virginia, USA.</title>
        <authorList>
            <person name="Wrighton K."/>
        </authorList>
    </citation>
    <scope>NUCLEOTIDE SEQUENCE [LARGE SCALE GENOMIC DNA]</scope>
    <source>
        <strain evidence="8 9">MSL 7</strain>
    </source>
</reference>
<keyword evidence="5 6" id="KW-0472">Membrane</keyword>
<feature type="transmembrane region" description="Helical" evidence="6">
    <location>
        <begin position="37"/>
        <end position="54"/>
    </location>
</feature>
<dbReference type="InterPro" id="IPR037185">
    <property type="entry name" value="EmrE-like"/>
</dbReference>
<comment type="similarity">
    <text evidence="2">Belongs to the EamA transporter family.</text>
</comment>
<comment type="caution">
    <text evidence="8">The sequence shown here is derived from an EMBL/GenBank/DDBJ whole genome shotgun (WGS) entry which is preliminary data.</text>
</comment>
<dbReference type="RefSeq" id="WP_133529806.1">
    <property type="nucleotide sequence ID" value="NZ_SNXX01000004.1"/>
</dbReference>
<evidence type="ECO:0000313" key="8">
    <source>
        <dbReference type="EMBL" id="TDQ00057.1"/>
    </source>
</evidence>
<dbReference type="AlphaFoldDB" id="A0A4R6SF15"/>
<evidence type="ECO:0000256" key="2">
    <source>
        <dbReference type="ARBA" id="ARBA00007362"/>
    </source>
</evidence>
<feature type="domain" description="EamA" evidence="7">
    <location>
        <begin position="145"/>
        <end position="273"/>
    </location>
</feature>
<keyword evidence="4 6" id="KW-1133">Transmembrane helix</keyword>
<evidence type="ECO:0000256" key="5">
    <source>
        <dbReference type="ARBA" id="ARBA00023136"/>
    </source>
</evidence>
<dbReference type="Proteomes" id="UP000295176">
    <property type="component" value="Unassembled WGS sequence"/>
</dbReference>
<sequence>MDDDEKGIMYMVLSSAFFALMAATVKFLGDIPLAEKIFFRNLVGILFGLFMVSRNGKKIKVNNVKLVLLRSLIGFFSIASYFYAIGQMKMADAVILNKTSPFFVMIFAALFLNEKIKKTQLFSLSFAVLGALFVIKPSLSSEMFPALIALSAGILSGISYTLLRHLRKSESSETIVLAFCTFSTLATLPFLFTGKFVVPDLREVLALFALGLFALLAQFFVTKAYRFSEAGEVSIYAYSNIVFSVIIGIIIFSEIPDSLSIFGGSAIIMAGFINFYASKLRKAGRISTADETKTASNRRATKAS</sequence>
<feature type="transmembrane region" description="Helical" evidence="6">
    <location>
        <begin position="7"/>
        <end position="25"/>
    </location>
</feature>
<dbReference type="SUPFAM" id="SSF103481">
    <property type="entry name" value="Multidrug resistance efflux transporter EmrE"/>
    <property type="match status" value="2"/>
</dbReference>
<feature type="transmembrane region" description="Helical" evidence="6">
    <location>
        <begin position="119"/>
        <end position="137"/>
    </location>
</feature>
<proteinExistence type="inferred from homology"/>
<feature type="transmembrane region" description="Helical" evidence="6">
    <location>
        <begin position="143"/>
        <end position="163"/>
    </location>
</feature>
<dbReference type="PANTHER" id="PTHR22911:SF6">
    <property type="entry name" value="SOLUTE CARRIER FAMILY 35 MEMBER G1"/>
    <property type="match status" value="1"/>
</dbReference>
<feature type="transmembrane region" description="Helical" evidence="6">
    <location>
        <begin position="66"/>
        <end position="84"/>
    </location>
</feature>
<evidence type="ECO:0000256" key="4">
    <source>
        <dbReference type="ARBA" id="ARBA00022989"/>
    </source>
</evidence>
<accession>A0A4R6SF15</accession>
<dbReference type="PANTHER" id="PTHR22911">
    <property type="entry name" value="ACYL-MALONYL CONDENSING ENZYME-RELATED"/>
    <property type="match status" value="1"/>
</dbReference>
<evidence type="ECO:0000256" key="6">
    <source>
        <dbReference type="SAM" id="Phobius"/>
    </source>
</evidence>
<feature type="transmembrane region" description="Helical" evidence="6">
    <location>
        <begin position="259"/>
        <end position="277"/>
    </location>
</feature>
<dbReference type="InterPro" id="IPR000620">
    <property type="entry name" value="EamA_dom"/>
</dbReference>
<comment type="subcellular location">
    <subcellularLocation>
        <location evidence="1">Membrane</location>
        <topology evidence="1">Multi-pass membrane protein</topology>
    </subcellularLocation>
</comment>
<feature type="transmembrane region" description="Helical" evidence="6">
    <location>
        <begin position="233"/>
        <end position="253"/>
    </location>
</feature>
<feature type="transmembrane region" description="Helical" evidence="6">
    <location>
        <begin position="204"/>
        <end position="221"/>
    </location>
</feature>
<dbReference type="GO" id="GO:0016020">
    <property type="term" value="C:membrane"/>
    <property type="evidence" value="ECO:0007669"/>
    <property type="project" value="UniProtKB-SubCell"/>
</dbReference>
<evidence type="ECO:0000313" key="9">
    <source>
        <dbReference type="Proteomes" id="UP000295176"/>
    </source>
</evidence>
<feature type="transmembrane region" description="Helical" evidence="6">
    <location>
        <begin position="175"/>
        <end position="192"/>
    </location>
</feature>
<feature type="transmembrane region" description="Helical" evidence="6">
    <location>
        <begin position="90"/>
        <end position="112"/>
    </location>
</feature>
<name>A0A4R6SF15_9FIRM</name>
<keyword evidence="3 6" id="KW-0812">Transmembrane</keyword>
<gene>
    <name evidence="8" type="ORF">C7957_10458</name>
</gene>
<organism evidence="8 9">
    <name type="scientific">Halanaerobium saccharolyticum</name>
    <dbReference type="NCBI Taxonomy" id="43595"/>
    <lineage>
        <taxon>Bacteria</taxon>
        <taxon>Bacillati</taxon>
        <taxon>Bacillota</taxon>
        <taxon>Clostridia</taxon>
        <taxon>Halanaerobiales</taxon>
        <taxon>Halanaerobiaceae</taxon>
        <taxon>Halanaerobium</taxon>
    </lineage>
</organism>
<evidence type="ECO:0000256" key="3">
    <source>
        <dbReference type="ARBA" id="ARBA00022692"/>
    </source>
</evidence>
<dbReference type="EMBL" id="SNXX01000004">
    <property type="protein sequence ID" value="TDQ00057.1"/>
    <property type="molecule type" value="Genomic_DNA"/>
</dbReference>
<feature type="domain" description="EamA" evidence="7">
    <location>
        <begin position="6"/>
        <end position="135"/>
    </location>
</feature>
<dbReference type="Pfam" id="PF00892">
    <property type="entry name" value="EamA"/>
    <property type="match status" value="2"/>
</dbReference>
<evidence type="ECO:0000259" key="7">
    <source>
        <dbReference type="Pfam" id="PF00892"/>
    </source>
</evidence>
<protein>
    <submittedName>
        <fullName evidence="8">Drug/metabolite transporter (DMT)-like permease</fullName>
    </submittedName>
</protein>